<sequence length="257" mass="27636">MIETQHAVSWWDEFEQNCERFDAASVAEALSDVIVPGIPSLLLRREAEIAADTVLRHLNRPGSTELAERATMATVRLATTVARLDERVIGDESGTAAAHALVHVLQGRFAAAAAAVEPTIGTGRLLRAFVSALRLESLGTTLALRLLNAGHSPAVAVRSSHALGRYSWWPAWLQEIVSERVLAGTLDNDTIAALKECAFAGLTPTQARMAKRLFNAEPQLVEATASRLENLGEHPAAIKLRRGDVATVAFAARLIPV</sequence>
<comment type="caution">
    <text evidence="1">The sequence shown here is derived from an EMBL/GenBank/DDBJ whole genome shotgun (WGS) entry which is preliminary data.</text>
</comment>
<name>A0ABQ3YU98_9ACTN</name>
<dbReference type="RefSeq" id="WP_203726748.1">
    <property type="nucleotide sequence ID" value="NZ_BAAATX010000025.1"/>
</dbReference>
<evidence type="ECO:0000313" key="2">
    <source>
        <dbReference type="Proteomes" id="UP000637628"/>
    </source>
</evidence>
<evidence type="ECO:0000313" key="1">
    <source>
        <dbReference type="EMBL" id="GIE01129.1"/>
    </source>
</evidence>
<accession>A0ABQ3YU98</accession>
<keyword evidence="2" id="KW-1185">Reference proteome</keyword>
<gene>
    <name evidence="1" type="ORF">Adu01nite_24790</name>
</gene>
<protein>
    <submittedName>
        <fullName evidence="1">Uncharacterized protein</fullName>
    </submittedName>
</protein>
<dbReference type="Proteomes" id="UP000637628">
    <property type="component" value="Unassembled WGS sequence"/>
</dbReference>
<organism evidence="1 2">
    <name type="scientific">Paractinoplanes durhamensis</name>
    <dbReference type="NCBI Taxonomy" id="113563"/>
    <lineage>
        <taxon>Bacteria</taxon>
        <taxon>Bacillati</taxon>
        <taxon>Actinomycetota</taxon>
        <taxon>Actinomycetes</taxon>
        <taxon>Micromonosporales</taxon>
        <taxon>Micromonosporaceae</taxon>
        <taxon>Paractinoplanes</taxon>
    </lineage>
</organism>
<reference evidence="1 2" key="1">
    <citation type="submission" date="2021-01" db="EMBL/GenBank/DDBJ databases">
        <title>Whole genome shotgun sequence of Actinoplanes durhamensis NBRC 14914.</title>
        <authorList>
            <person name="Komaki H."/>
            <person name="Tamura T."/>
        </authorList>
    </citation>
    <scope>NUCLEOTIDE SEQUENCE [LARGE SCALE GENOMIC DNA]</scope>
    <source>
        <strain evidence="1 2">NBRC 14914</strain>
    </source>
</reference>
<dbReference type="EMBL" id="BOML01000021">
    <property type="protein sequence ID" value="GIE01129.1"/>
    <property type="molecule type" value="Genomic_DNA"/>
</dbReference>
<proteinExistence type="predicted"/>